<evidence type="ECO:0000313" key="1">
    <source>
        <dbReference type="EMBL" id="KAF0933939.1"/>
    </source>
</evidence>
<accession>A0A6G1FAQ5</accession>
<comment type="caution">
    <text evidence="1">The sequence shown here is derived from an EMBL/GenBank/DDBJ whole genome shotgun (WGS) entry which is preliminary data.</text>
</comment>
<keyword evidence="2" id="KW-1185">Reference proteome</keyword>
<reference evidence="1 2" key="1">
    <citation type="submission" date="2019-11" db="EMBL/GenBank/DDBJ databases">
        <title>Whole genome sequence of Oryza granulata.</title>
        <authorList>
            <person name="Li W."/>
        </authorList>
    </citation>
    <scope>NUCLEOTIDE SEQUENCE [LARGE SCALE GENOMIC DNA]</scope>
    <source>
        <strain evidence="2">cv. Menghai</strain>
        <tissue evidence="1">Leaf</tissue>
    </source>
</reference>
<evidence type="ECO:0000313" key="2">
    <source>
        <dbReference type="Proteomes" id="UP000479710"/>
    </source>
</evidence>
<protein>
    <submittedName>
        <fullName evidence="1">Uncharacterized protein</fullName>
    </submittedName>
</protein>
<name>A0A6G1FAQ5_9ORYZ</name>
<proteinExistence type="predicted"/>
<organism evidence="1 2">
    <name type="scientific">Oryza meyeriana var. granulata</name>
    <dbReference type="NCBI Taxonomy" id="110450"/>
    <lineage>
        <taxon>Eukaryota</taxon>
        <taxon>Viridiplantae</taxon>
        <taxon>Streptophyta</taxon>
        <taxon>Embryophyta</taxon>
        <taxon>Tracheophyta</taxon>
        <taxon>Spermatophyta</taxon>
        <taxon>Magnoliopsida</taxon>
        <taxon>Liliopsida</taxon>
        <taxon>Poales</taxon>
        <taxon>Poaceae</taxon>
        <taxon>BOP clade</taxon>
        <taxon>Oryzoideae</taxon>
        <taxon>Oryzeae</taxon>
        <taxon>Oryzinae</taxon>
        <taxon>Oryza</taxon>
        <taxon>Oryza meyeriana</taxon>
    </lineage>
</organism>
<dbReference type="Proteomes" id="UP000479710">
    <property type="component" value="Unassembled WGS sequence"/>
</dbReference>
<dbReference type="AlphaFoldDB" id="A0A6G1FAQ5"/>
<sequence length="106" mass="12627">MAGFGQTLGWIALHSDTPDGFNEQLRRLMWCLCYLSRLVYRGQKYEFGESEEWEVEVWIHPCTSSEPKYLFKTRYHRDTPKGAIQDATHEAFVQLHTHHREELRKT</sequence>
<gene>
    <name evidence="1" type="ORF">E2562_020850</name>
</gene>
<dbReference type="EMBL" id="SPHZ02000001">
    <property type="protein sequence ID" value="KAF0933939.1"/>
    <property type="molecule type" value="Genomic_DNA"/>
</dbReference>